<dbReference type="InParanoid" id="A0A455BJX9"/>
<dbReference type="Proteomes" id="UP000248484">
    <property type="component" value="Chromosome 7"/>
</dbReference>
<reference evidence="3" key="1">
    <citation type="submission" date="2025-08" db="UniProtKB">
        <authorList>
            <consortium name="RefSeq"/>
        </authorList>
    </citation>
    <scope>IDENTIFICATION</scope>
    <source>
        <tissue evidence="3">Muscle</tissue>
    </source>
</reference>
<dbReference type="KEGG" id="pcad:114486629"/>
<evidence type="ECO:0000313" key="3">
    <source>
        <dbReference type="RefSeq" id="XP_028348193.1"/>
    </source>
</evidence>
<evidence type="ECO:0000313" key="2">
    <source>
        <dbReference type="Proteomes" id="UP000248484"/>
    </source>
</evidence>
<dbReference type="RefSeq" id="XP_028348193.1">
    <property type="nucleotide sequence ID" value="XM_028492392.1"/>
</dbReference>
<feature type="region of interest" description="Disordered" evidence="1">
    <location>
        <begin position="295"/>
        <end position="317"/>
    </location>
</feature>
<proteinExistence type="predicted"/>
<dbReference type="GeneID" id="114486629"/>
<accession>A0A455BJX9</accession>
<feature type="compositionally biased region" description="Basic and acidic residues" evidence="1">
    <location>
        <begin position="297"/>
        <end position="306"/>
    </location>
</feature>
<dbReference type="AlphaFoldDB" id="A0A455BJX9"/>
<name>A0A455BJX9_PHYMC</name>
<organism evidence="2 3">
    <name type="scientific">Physeter macrocephalus</name>
    <name type="common">Sperm whale</name>
    <name type="synonym">Physeter catodon</name>
    <dbReference type="NCBI Taxonomy" id="9755"/>
    <lineage>
        <taxon>Eukaryota</taxon>
        <taxon>Metazoa</taxon>
        <taxon>Chordata</taxon>
        <taxon>Craniata</taxon>
        <taxon>Vertebrata</taxon>
        <taxon>Euteleostomi</taxon>
        <taxon>Mammalia</taxon>
        <taxon>Eutheria</taxon>
        <taxon>Laurasiatheria</taxon>
        <taxon>Artiodactyla</taxon>
        <taxon>Whippomorpha</taxon>
        <taxon>Cetacea</taxon>
        <taxon>Odontoceti</taxon>
        <taxon>Physeteridae</taxon>
        <taxon>Physeter</taxon>
    </lineage>
</organism>
<evidence type="ECO:0000256" key="1">
    <source>
        <dbReference type="SAM" id="MobiDB-lite"/>
    </source>
</evidence>
<sequence>MPGSGAPSWLLPAGVPAPLRGLGGGRPLLPGRIPHTSSSPAARVLWEPRWLGDLAGLHLRLQPPSPRQPLTFMPSGASNKVPPLAEEELTLRAAGASKADPRWLSPKQGTGSVGAGRALGWTQLSSHHAGHREGQVLPLWAPTPPPHRPWGAEKAGPRWAPAGFRCPGDVLPGRNAEQRRTRPREQLCVSCVPSSSTTSSGTCAATSRLLQSSCPTTEPHSCSPHISGPQGLARDSRRGAGWRWGLWPPTHPPPQAPGTWSSLQGGSVPCCIPERWTRPRLLPCLAAAPAPTLARENAGRRGDRRLPPPHAGYLEVR</sequence>
<gene>
    <name evidence="3" type="primary">LOC114486629</name>
</gene>
<protein>
    <submittedName>
        <fullName evidence="3">Uncharacterized protein isoform X1</fullName>
    </submittedName>
</protein>
<feature type="region of interest" description="Disordered" evidence="1">
    <location>
        <begin position="217"/>
        <end position="237"/>
    </location>
</feature>
<keyword evidence="2" id="KW-1185">Reference proteome</keyword>